<feature type="transmembrane region" description="Helical" evidence="6">
    <location>
        <begin position="284"/>
        <end position="307"/>
    </location>
</feature>
<comment type="subcellular location">
    <subcellularLocation>
        <location evidence="1">Cell membrane</location>
        <topology evidence="1">Multi-pass membrane protein</topology>
    </subcellularLocation>
</comment>
<sequence length="467" mass="52750">MSSIKKNFTYNLIYQILTLILPLVTTPYLSRVLGAEKTGIYSYSYSVANYFVLFAMLGLNNYGNREIAKVKDNIEERSIIFWSIYFLQLITGGFSTIIYIIVCLMCRNSQINWIMSLYVLSGLFDINWFFWGMEEFKITVSRNIIIKLVTVAGILLLVKSPDDLWIYAVLMAGSMLVSPLALWPYLSKRIYWIKPSLRQILLHFKPNLVLFIPVIAVSLYKIMDKIMLGWMTTYIEVGYYEYSERVIAIPNSLVNALGTVMLPRMSNLVAKNDTTQELSIIKNSVILGTGIAAAMSFGLIGIADVFVPFFYGAEYIKCVILFYVLLPSSIFISAANIVRTQYLIPHGMDKEYTQSVALGAVVNLAVNTLLIPSLQSVGAAIGTTMAEFIVCIYQFICVRKKLPVQGYIIEIFYVTVAAIVMMSVVYIIPFMGNYIITIGIKVVIGVLVFAIMMILRYVNLITQIMHK</sequence>
<comment type="caution">
    <text evidence="7">The sequence shown here is derived from an EMBL/GenBank/DDBJ whole genome shotgun (WGS) entry which is preliminary data.</text>
</comment>
<keyword evidence="5 6" id="KW-0472">Membrane</keyword>
<protein>
    <submittedName>
        <fullName evidence="7">Flippase</fullName>
    </submittedName>
</protein>
<dbReference type="AlphaFoldDB" id="A0A9D2TFE8"/>
<feature type="transmembrane region" description="Helical" evidence="6">
    <location>
        <begin position="319"/>
        <end position="340"/>
    </location>
</feature>
<dbReference type="InterPro" id="IPR050833">
    <property type="entry name" value="Poly_Biosynth_Transport"/>
</dbReference>
<name>A0A9D2TFE8_9FIRM</name>
<evidence type="ECO:0000313" key="8">
    <source>
        <dbReference type="Proteomes" id="UP000823863"/>
    </source>
</evidence>
<dbReference type="InterPro" id="IPR002797">
    <property type="entry name" value="Polysacc_synth"/>
</dbReference>
<dbReference type="EMBL" id="DWWB01000049">
    <property type="protein sequence ID" value="HJC66808.1"/>
    <property type="molecule type" value="Genomic_DNA"/>
</dbReference>
<dbReference type="GO" id="GO:0005886">
    <property type="term" value="C:plasma membrane"/>
    <property type="evidence" value="ECO:0007669"/>
    <property type="project" value="UniProtKB-SubCell"/>
</dbReference>
<dbReference type="Proteomes" id="UP000823863">
    <property type="component" value="Unassembled WGS sequence"/>
</dbReference>
<dbReference type="PANTHER" id="PTHR30250:SF11">
    <property type="entry name" value="O-ANTIGEN TRANSPORTER-RELATED"/>
    <property type="match status" value="1"/>
</dbReference>
<organism evidence="7 8">
    <name type="scientific">Candidatus Enterocloster excrementigallinarum</name>
    <dbReference type="NCBI Taxonomy" id="2838558"/>
    <lineage>
        <taxon>Bacteria</taxon>
        <taxon>Bacillati</taxon>
        <taxon>Bacillota</taxon>
        <taxon>Clostridia</taxon>
        <taxon>Lachnospirales</taxon>
        <taxon>Lachnospiraceae</taxon>
        <taxon>Enterocloster</taxon>
    </lineage>
</organism>
<dbReference type="Pfam" id="PF01943">
    <property type="entry name" value="Polysacc_synt"/>
    <property type="match status" value="1"/>
</dbReference>
<feature type="transmembrane region" description="Helical" evidence="6">
    <location>
        <begin position="140"/>
        <end position="158"/>
    </location>
</feature>
<feature type="transmembrane region" description="Helical" evidence="6">
    <location>
        <begin position="207"/>
        <end position="223"/>
    </location>
</feature>
<feature type="transmembrane region" description="Helical" evidence="6">
    <location>
        <begin position="164"/>
        <end position="186"/>
    </location>
</feature>
<feature type="transmembrane region" description="Helical" evidence="6">
    <location>
        <begin position="79"/>
        <end position="101"/>
    </location>
</feature>
<feature type="transmembrane region" description="Helical" evidence="6">
    <location>
        <begin position="113"/>
        <end position="133"/>
    </location>
</feature>
<dbReference type="CDD" id="cd13128">
    <property type="entry name" value="MATE_Wzx_like"/>
    <property type="match status" value="1"/>
</dbReference>
<reference evidence="7" key="1">
    <citation type="journal article" date="2021" name="PeerJ">
        <title>Extensive microbial diversity within the chicken gut microbiome revealed by metagenomics and culture.</title>
        <authorList>
            <person name="Gilroy R."/>
            <person name="Ravi A."/>
            <person name="Getino M."/>
            <person name="Pursley I."/>
            <person name="Horton D.L."/>
            <person name="Alikhan N.F."/>
            <person name="Baker D."/>
            <person name="Gharbi K."/>
            <person name="Hall N."/>
            <person name="Watson M."/>
            <person name="Adriaenssens E.M."/>
            <person name="Foster-Nyarko E."/>
            <person name="Jarju S."/>
            <person name="Secka A."/>
            <person name="Antonio M."/>
            <person name="Oren A."/>
            <person name="Chaudhuri R.R."/>
            <person name="La Ragione R."/>
            <person name="Hildebrand F."/>
            <person name="Pallen M.J."/>
        </authorList>
    </citation>
    <scope>NUCLEOTIDE SEQUENCE</scope>
    <source>
        <strain evidence="7">CHK198-12963</strain>
    </source>
</reference>
<evidence type="ECO:0000256" key="6">
    <source>
        <dbReference type="SAM" id="Phobius"/>
    </source>
</evidence>
<evidence type="ECO:0000256" key="2">
    <source>
        <dbReference type="ARBA" id="ARBA00022475"/>
    </source>
</evidence>
<feature type="transmembrane region" description="Helical" evidence="6">
    <location>
        <begin position="12"/>
        <end position="30"/>
    </location>
</feature>
<keyword evidence="3 6" id="KW-0812">Transmembrane</keyword>
<evidence type="ECO:0000256" key="3">
    <source>
        <dbReference type="ARBA" id="ARBA00022692"/>
    </source>
</evidence>
<evidence type="ECO:0000256" key="5">
    <source>
        <dbReference type="ARBA" id="ARBA00023136"/>
    </source>
</evidence>
<feature type="transmembrane region" description="Helical" evidence="6">
    <location>
        <begin position="408"/>
        <end position="428"/>
    </location>
</feature>
<accession>A0A9D2TFE8</accession>
<evidence type="ECO:0000313" key="7">
    <source>
        <dbReference type="EMBL" id="HJC66808.1"/>
    </source>
</evidence>
<evidence type="ECO:0000256" key="4">
    <source>
        <dbReference type="ARBA" id="ARBA00022989"/>
    </source>
</evidence>
<keyword evidence="4 6" id="KW-1133">Transmembrane helix</keyword>
<reference evidence="7" key="2">
    <citation type="submission" date="2021-04" db="EMBL/GenBank/DDBJ databases">
        <authorList>
            <person name="Gilroy R."/>
        </authorList>
    </citation>
    <scope>NUCLEOTIDE SEQUENCE</scope>
    <source>
        <strain evidence="7">CHK198-12963</strain>
    </source>
</reference>
<proteinExistence type="predicted"/>
<gene>
    <name evidence="7" type="ORF">H9931_08835</name>
</gene>
<feature type="transmembrane region" description="Helical" evidence="6">
    <location>
        <begin position="434"/>
        <end position="458"/>
    </location>
</feature>
<feature type="transmembrane region" description="Helical" evidence="6">
    <location>
        <begin position="42"/>
        <end position="59"/>
    </location>
</feature>
<feature type="transmembrane region" description="Helical" evidence="6">
    <location>
        <begin position="377"/>
        <end position="396"/>
    </location>
</feature>
<keyword evidence="2" id="KW-1003">Cell membrane</keyword>
<dbReference type="PANTHER" id="PTHR30250">
    <property type="entry name" value="PST FAMILY PREDICTED COLANIC ACID TRANSPORTER"/>
    <property type="match status" value="1"/>
</dbReference>
<evidence type="ECO:0000256" key="1">
    <source>
        <dbReference type="ARBA" id="ARBA00004651"/>
    </source>
</evidence>